<evidence type="ECO:0000256" key="2">
    <source>
        <dbReference type="SAM" id="SignalP"/>
    </source>
</evidence>
<feature type="region of interest" description="Disordered" evidence="1">
    <location>
        <begin position="40"/>
        <end position="64"/>
    </location>
</feature>
<dbReference type="RefSeq" id="WP_177193141.1">
    <property type="nucleotide sequence ID" value="NZ_FORX01000011.1"/>
</dbReference>
<dbReference type="PROSITE" id="PS51257">
    <property type="entry name" value="PROKAR_LIPOPROTEIN"/>
    <property type="match status" value="1"/>
</dbReference>
<dbReference type="Proteomes" id="UP000198635">
    <property type="component" value="Unassembled WGS sequence"/>
</dbReference>
<sequence length="208" mass="22744">MQKTMCFKKSKLFFKITIYSFLIIILSALSTACHAQDGIKNKPLDPTQSKKTEISESVPKNRVDSPSSAFVQYAQSAGVRKCLGRIEQVVTFLTGDISTVGGHFFIPSPDPDNMMVSLSMEIQQPGNILAYASSSFAPNQVNGCGGIYETVVYWPQKSELVAQQQYSDLHRVGKLSSQIIVLDGGSTLRIFLMPAGTGCIAIKKELIQ</sequence>
<dbReference type="AlphaFoldDB" id="A0A1I3W1H7"/>
<accession>A0A1I3W1H7</accession>
<proteinExistence type="predicted"/>
<name>A0A1I3W1H7_9BACT</name>
<keyword evidence="2" id="KW-0732">Signal</keyword>
<evidence type="ECO:0000313" key="4">
    <source>
        <dbReference type="Proteomes" id="UP000198635"/>
    </source>
</evidence>
<keyword evidence="4" id="KW-1185">Reference proteome</keyword>
<gene>
    <name evidence="3" type="ORF">SAMN04488082_111105</name>
</gene>
<organism evidence="3 4">
    <name type="scientific">Desulfomicrobium apsheronum</name>
    <dbReference type="NCBI Taxonomy" id="52560"/>
    <lineage>
        <taxon>Bacteria</taxon>
        <taxon>Pseudomonadati</taxon>
        <taxon>Thermodesulfobacteriota</taxon>
        <taxon>Desulfovibrionia</taxon>
        <taxon>Desulfovibrionales</taxon>
        <taxon>Desulfomicrobiaceae</taxon>
        <taxon>Desulfomicrobium</taxon>
    </lineage>
</organism>
<reference evidence="4" key="1">
    <citation type="submission" date="2016-10" db="EMBL/GenBank/DDBJ databases">
        <authorList>
            <person name="Varghese N."/>
            <person name="Submissions S."/>
        </authorList>
    </citation>
    <scope>NUCLEOTIDE SEQUENCE [LARGE SCALE GENOMIC DNA]</scope>
    <source>
        <strain evidence="4">DSM 5918</strain>
    </source>
</reference>
<feature type="compositionally biased region" description="Basic and acidic residues" evidence="1">
    <location>
        <begin position="40"/>
        <end position="63"/>
    </location>
</feature>
<feature type="signal peptide" evidence="2">
    <location>
        <begin position="1"/>
        <end position="35"/>
    </location>
</feature>
<dbReference type="EMBL" id="FORX01000011">
    <property type="protein sequence ID" value="SFK00281.1"/>
    <property type="molecule type" value="Genomic_DNA"/>
</dbReference>
<protein>
    <recommendedName>
        <fullName evidence="5">Lipoprotein</fullName>
    </recommendedName>
</protein>
<evidence type="ECO:0000313" key="3">
    <source>
        <dbReference type="EMBL" id="SFK00281.1"/>
    </source>
</evidence>
<evidence type="ECO:0008006" key="5">
    <source>
        <dbReference type="Google" id="ProtNLM"/>
    </source>
</evidence>
<evidence type="ECO:0000256" key="1">
    <source>
        <dbReference type="SAM" id="MobiDB-lite"/>
    </source>
</evidence>
<feature type="chain" id="PRO_5011532689" description="Lipoprotein" evidence="2">
    <location>
        <begin position="36"/>
        <end position="208"/>
    </location>
</feature>